<dbReference type="Gramene" id="PVH34584">
    <property type="protein sequence ID" value="PVH34584"/>
    <property type="gene ID" value="PAHAL_8G253600"/>
</dbReference>
<evidence type="ECO:0000313" key="2">
    <source>
        <dbReference type="EMBL" id="PVH34584.1"/>
    </source>
</evidence>
<reference evidence="2" key="1">
    <citation type="submission" date="2018-04" db="EMBL/GenBank/DDBJ databases">
        <title>WGS assembly of Panicum hallii.</title>
        <authorList>
            <person name="Lovell J."/>
            <person name="Jenkins J."/>
            <person name="Lowry D."/>
            <person name="Mamidi S."/>
            <person name="Sreedasyam A."/>
            <person name="Weng X."/>
            <person name="Barry K."/>
            <person name="Bonette J."/>
            <person name="Campitelli B."/>
            <person name="Daum C."/>
            <person name="Gordon S."/>
            <person name="Gould B."/>
            <person name="Lipzen A."/>
            <person name="Macqueen A."/>
            <person name="Palacio-Mejia J."/>
            <person name="Plott C."/>
            <person name="Shakirov E."/>
            <person name="Shu S."/>
            <person name="Yoshinaga Y."/>
            <person name="Zane M."/>
            <person name="Rokhsar D."/>
            <person name="Grimwood J."/>
            <person name="Schmutz J."/>
            <person name="Juenger T."/>
        </authorList>
    </citation>
    <scope>NUCLEOTIDE SEQUENCE [LARGE SCALE GENOMIC DNA]</scope>
    <source>
        <strain evidence="2">FIL2</strain>
    </source>
</reference>
<dbReference type="Proteomes" id="UP000243499">
    <property type="component" value="Chromosome 8"/>
</dbReference>
<protein>
    <submittedName>
        <fullName evidence="2">Uncharacterized protein</fullName>
    </submittedName>
</protein>
<evidence type="ECO:0000256" key="1">
    <source>
        <dbReference type="SAM" id="MobiDB-lite"/>
    </source>
</evidence>
<dbReference type="AlphaFoldDB" id="A0A2T8IA91"/>
<accession>A0A2T8IA91</accession>
<gene>
    <name evidence="2" type="ORF">PAHAL_8G253600</name>
</gene>
<organism evidence="2">
    <name type="scientific">Panicum hallii</name>
    <dbReference type="NCBI Taxonomy" id="206008"/>
    <lineage>
        <taxon>Eukaryota</taxon>
        <taxon>Viridiplantae</taxon>
        <taxon>Streptophyta</taxon>
        <taxon>Embryophyta</taxon>
        <taxon>Tracheophyta</taxon>
        <taxon>Spermatophyta</taxon>
        <taxon>Magnoliopsida</taxon>
        <taxon>Liliopsida</taxon>
        <taxon>Poales</taxon>
        <taxon>Poaceae</taxon>
        <taxon>PACMAD clade</taxon>
        <taxon>Panicoideae</taxon>
        <taxon>Panicodae</taxon>
        <taxon>Paniceae</taxon>
        <taxon>Panicinae</taxon>
        <taxon>Panicum</taxon>
        <taxon>Panicum sect. Panicum</taxon>
    </lineage>
</organism>
<feature type="region of interest" description="Disordered" evidence="1">
    <location>
        <begin position="47"/>
        <end position="66"/>
    </location>
</feature>
<dbReference type="EMBL" id="CM008053">
    <property type="protein sequence ID" value="PVH34584.1"/>
    <property type="molecule type" value="Genomic_DNA"/>
</dbReference>
<proteinExistence type="predicted"/>
<feature type="compositionally biased region" description="Polar residues" evidence="1">
    <location>
        <begin position="47"/>
        <end position="58"/>
    </location>
</feature>
<sequence length="66" mass="7221">MANSADPSAASLPSITNHRALTLHRAQWEQIGSDQIRCSSGLTEQESIRSSLEQNRNQGEIVDARS</sequence>
<name>A0A2T8IA91_9POAL</name>